<dbReference type="GO" id="GO:0005524">
    <property type="term" value="F:ATP binding"/>
    <property type="evidence" value="ECO:0007669"/>
    <property type="project" value="UniProtKB-KW"/>
</dbReference>
<proteinExistence type="inferred from homology"/>
<evidence type="ECO:0000259" key="6">
    <source>
        <dbReference type="PROSITE" id="PS50893"/>
    </source>
</evidence>
<dbReference type="Proteomes" id="UP001056455">
    <property type="component" value="Chromosome"/>
</dbReference>
<evidence type="ECO:0000256" key="5">
    <source>
        <dbReference type="SAM" id="MobiDB-lite"/>
    </source>
</evidence>
<dbReference type="InterPro" id="IPR027417">
    <property type="entry name" value="P-loop_NTPase"/>
</dbReference>
<evidence type="ECO:0000256" key="4">
    <source>
        <dbReference type="ARBA" id="ARBA00022840"/>
    </source>
</evidence>
<evidence type="ECO:0000256" key="2">
    <source>
        <dbReference type="ARBA" id="ARBA00022448"/>
    </source>
</evidence>
<keyword evidence="4 7" id="KW-0067">ATP-binding</keyword>
<evidence type="ECO:0000256" key="1">
    <source>
        <dbReference type="ARBA" id="ARBA00005417"/>
    </source>
</evidence>
<keyword evidence="3" id="KW-0547">Nucleotide-binding</keyword>
<gene>
    <name evidence="7" type="ORF">NF556_05360</name>
</gene>
<keyword evidence="2" id="KW-0813">Transport</keyword>
<dbReference type="InterPro" id="IPR050095">
    <property type="entry name" value="ECF_ABC_transporter_ATP-bd"/>
</dbReference>
<organism evidence="7 8">
    <name type="scientific">Ornithinimicrobium faecis</name>
    <dbReference type="NCBI Taxonomy" id="2934158"/>
    <lineage>
        <taxon>Bacteria</taxon>
        <taxon>Bacillati</taxon>
        <taxon>Actinomycetota</taxon>
        <taxon>Actinomycetes</taxon>
        <taxon>Micrococcales</taxon>
        <taxon>Ornithinimicrobiaceae</taxon>
        <taxon>Ornithinimicrobium</taxon>
    </lineage>
</organism>
<evidence type="ECO:0000256" key="3">
    <source>
        <dbReference type="ARBA" id="ARBA00022741"/>
    </source>
</evidence>
<dbReference type="PANTHER" id="PTHR43553">
    <property type="entry name" value="HEAVY METAL TRANSPORTER"/>
    <property type="match status" value="1"/>
</dbReference>
<dbReference type="SMART" id="SM00382">
    <property type="entry name" value="AAA"/>
    <property type="match status" value="1"/>
</dbReference>
<feature type="domain" description="ABC transporter" evidence="6">
    <location>
        <begin position="13"/>
        <end position="248"/>
    </location>
</feature>
<evidence type="ECO:0000313" key="7">
    <source>
        <dbReference type="EMBL" id="USQ82125.1"/>
    </source>
</evidence>
<reference evidence="7" key="1">
    <citation type="submission" date="2022-06" db="EMBL/GenBank/DDBJ databases">
        <title>Ornithinimicrobium HY1793.</title>
        <authorList>
            <person name="Huang Y."/>
        </authorList>
    </citation>
    <scope>NUCLEOTIDE SEQUENCE</scope>
    <source>
        <strain evidence="7">HY1793</strain>
    </source>
</reference>
<dbReference type="CDD" id="cd03225">
    <property type="entry name" value="ABC_cobalt_CbiO_domain1"/>
    <property type="match status" value="1"/>
</dbReference>
<name>A0ABY4Z0A5_9MICO</name>
<feature type="region of interest" description="Disordered" evidence="5">
    <location>
        <begin position="277"/>
        <end position="307"/>
    </location>
</feature>
<dbReference type="Pfam" id="PF00005">
    <property type="entry name" value="ABC_tran"/>
    <property type="match status" value="1"/>
</dbReference>
<comment type="similarity">
    <text evidence="1">Belongs to the ABC transporter superfamily.</text>
</comment>
<dbReference type="EMBL" id="CP099489">
    <property type="protein sequence ID" value="USQ82125.1"/>
    <property type="molecule type" value="Genomic_DNA"/>
</dbReference>
<dbReference type="InterPro" id="IPR003439">
    <property type="entry name" value="ABC_transporter-like_ATP-bd"/>
</dbReference>
<dbReference type="InterPro" id="IPR003593">
    <property type="entry name" value="AAA+_ATPase"/>
</dbReference>
<keyword evidence="8" id="KW-1185">Reference proteome</keyword>
<sequence length="307" mass="33109">MLPKVTPTERVVARLDRVTHGYRSVSGRLNPVLRDLSLELHEGERVALVGSNGAGKTTLLKLLTGLIVPRSGEVEIEGHNTRDHSAVRMADRVAYLYQHPQEMFLQDSLRKDVGMFPIGRKLPGAAETVEQVLAQVRLSEHAEADGRSLSGGQQRRGSLAIGLAMRPHLLLLDEPTSSLDISSRDDMIATLAALSGSLRCAVVASHDMQLVASWATRVIVLDQGQVLADLSPRDLFSQPDIVARARLVPPQITQLGTALGLRPAPLDVEEFVARCTPHDAPSQTQPPADRTAADLADARHTPAVVSG</sequence>
<dbReference type="Gene3D" id="3.40.50.300">
    <property type="entry name" value="P-loop containing nucleotide triphosphate hydrolases"/>
    <property type="match status" value="1"/>
</dbReference>
<dbReference type="PROSITE" id="PS50893">
    <property type="entry name" value="ABC_TRANSPORTER_2"/>
    <property type="match status" value="1"/>
</dbReference>
<evidence type="ECO:0000313" key="8">
    <source>
        <dbReference type="Proteomes" id="UP001056455"/>
    </source>
</evidence>
<protein>
    <submittedName>
        <fullName evidence="7">Energy-coupling factor ABC transporter ATP-binding protein</fullName>
    </submittedName>
</protein>
<dbReference type="InterPro" id="IPR015856">
    <property type="entry name" value="ABC_transpr_CbiO/EcfA_su"/>
</dbReference>
<dbReference type="SUPFAM" id="SSF52540">
    <property type="entry name" value="P-loop containing nucleoside triphosphate hydrolases"/>
    <property type="match status" value="1"/>
</dbReference>
<accession>A0ABY4Z0A5</accession>